<dbReference type="AlphaFoldDB" id="A0A371I8Z4"/>
<accession>A0A371I8Z4</accession>
<dbReference type="PANTHER" id="PTHR32108">
    <property type="entry name" value="DNA-DIRECTED RNA POLYMERASE SUBUNIT ALPHA"/>
    <property type="match status" value="1"/>
</dbReference>
<dbReference type="EMBL" id="QJKJ01000626">
    <property type="protein sequence ID" value="RDY11523.1"/>
    <property type="molecule type" value="Genomic_DNA"/>
</dbReference>
<sequence>MVTMFIDTLPSPFYDKVVGNVASSFIDFVVFGERIELGIKRGKFAQSGSNIGFTKKPNQEKKKGEANVVLLESCLPPYQPPYQPKTNNRVVASSNNTRSTQKNFRRSISRILASILMSYTELLPLLLQQNLFTTVPMRPVQPPYSKSYDPNTNLYFQEHGPNVNNNPFPAHGGTSINSISHEWREEELEEAQRGGTNIRREEEEEVGIPSDSALQSWQDRVKSALVAVIGESRNPRPKPLIIHYNPASQPRVPLIIQVPTKPTYRDNHVVPWRYREGEIAPLSQRKPSPTKEVNNIAGIGGVTRSGRIYALEEL</sequence>
<evidence type="ECO:0000313" key="2">
    <source>
        <dbReference type="EMBL" id="RDY11523.1"/>
    </source>
</evidence>
<feature type="non-terminal residue" evidence="2">
    <location>
        <position position="1"/>
    </location>
</feature>
<proteinExistence type="predicted"/>
<keyword evidence="3" id="KW-1185">Reference proteome</keyword>
<feature type="region of interest" description="Disordered" evidence="1">
    <location>
        <begin position="191"/>
        <end position="210"/>
    </location>
</feature>
<protein>
    <submittedName>
        <fullName evidence="2">Uncharacterized protein</fullName>
    </submittedName>
</protein>
<name>A0A371I8Z4_MUCPR</name>
<evidence type="ECO:0000256" key="1">
    <source>
        <dbReference type="SAM" id="MobiDB-lite"/>
    </source>
</evidence>
<comment type="caution">
    <text evidence="2">The sequence shown here is derived from an EMBL/GenBank/DDBJ whole genome shotgun (WGS) entry which is preliminary data.</text>
</comment>
<evidence type="ECO:0000313" key="3">
    <source>
        <dbReference type="Proteomes" id="UP000257109"/>
    </source>
</evidence>
<dbReference type="Proteomes" id="UP000257109">
    <property type="component" value="Unassembled WGS sequence"/>
</dbReference>
<dbReference type="OrthoDB" id="1433911at2759"/>
<gene>
    <name evidence="2" type="ORF">CR513_03792</name>
</gene>
<organism evidence="2 3">
    <name type="scientific">Mucuna pruriens</name>
    <name type="common">Velvet bean</name>
    <name type="synonym">Dolichos pruriens</name>
    <dbReference type="NCBI Taxonomy" id="157652"/>
    <lineage>
        <taxon>Eukaryota</taxon>
        <taxon>Viridiplantae</taxon>
        <taxon>Streptophyta</taxon>
        <taxon>Embryophyta</taxon>
        <taxon>Tracheophyta</taxon>
        <taxon>Spermatophyta</taxon>
        <taxon>Magnoliopsida</taxon>
        <taxon>eudicotyledons</taxon>
        <taxon>Gunneridae</taxon>
        <taxon>Pentapetalae</taxon>
        <taxon>rosids</taxon>
        <taxon>fabids</taxon>
        <taxon>Fabales</taxon>
        <taxon>Fabaceae</taxon>
        <taxon>Papilionoideae</taxon>
        <taxon>50 kb inversion clade</taxon>
        <taxon>NPAAA clade</taxon>
        <taxon>indigoferoid/millettioid clade</taxon>
        <taxon>Phaseoleae</taxon>
        <taxon>Mucuna</taxon>
    </lineage>
</organism>
<dbReference type="PANTHER" id="PTHR32108:SF9">
    <property type="entry name" value="REVERSE TRANSCRIPTASE RNASE H-LIKE DOMAIN-CONTAINING PROTEIN"/>
    <property type="match status" value="1"/>
</dbReference>
<reference evidence="2" key="1">
    <citation type="submission" date="2018-05" db="EMBL/GenBank/DDBJ databases">
        <title>Draft genome of Mucuna pruriens seed.</title>
        <authorList>
            <person name="Nnadi N.E."/>
            <person name="Vos R."/>
            <person name="Hasami M.H."/>
            <person name="Devisetty U.K."/>
            <person name="Aguiy J.C."/>
        </authorList>
    </citation>
    <scope>NUCLEOTIDE SEQUENCE [LARGE SCALE GENOMIC DNA]</scope>
    <source>
        <strain evidence="2">JCA_2017</strain>
    </source>
</reference>